<keyword evidence="2" id="KW-1133">Transmembrane helix</keyword>
<dbReference type="GO" id="GO:0016717">
    <property type="term" value="F:oxidoreductase activity, acting on paired donors, with oxidation of a pair of donors resulting in the reduction of molecular oxygen to two molecules of water"/>
    <property type="evidence" value="ECO:0007669"/>
    <property type="project" value="TreeGrafter"/>
</dbReference>
<dbReference type="GO" id="GO:0008610">
    <property type="term" value="P:lipid biosynthetic process"/>
    <property type="evidence" value="ECO:0007669"/>
    <property type="project" value="UniProtKB-ARBA"/>
</dbReference>
<evidence type="ECO:0000256" key="1">
    <source>
        <dbReference type="SAM" id="MobiDB-lite"/>
    </source>
</evidence>
<evidence type="ECO:0000313" key="4">
    <source>
        <dbReference type="EMBL" id="CAB9514730.1"/>
    </source>
</evidence>
<sequence>MSQIMSTNNECNEQQQKGKANGGKFSVPVDFPNHPGGQDTLNGARGHTHKEFLFLTSHIGLDLDGRIAQVAKSRGMALPQRGEAYNEIHGALCRIIQEHPEQVTIYRVWCLFLTVMFPTGIIGFTVTGSRWWAAILGFVHVSYSFNIFHMRHHSGGKVYGIGWLDKLTEPIYDFLDRTYCFSIEGWRKLHNESHHLVTNDPTSDYDILSTVGKGFRIHPDIPYHPHHRFQPYYLPILLALNGLTFSISNVKKRGGHPVFCMIYWITLFILPTYLHGWHALKTMVATIMLFIGLLITHLFQISHNHSDLAAFSDIKKRPAVDSMGRPKNIDDFMQLQMLESMSWGGYLSCLLFGGINYQIEHHLAPCVPSPLLYHYLSPFLREMAQRRGWSYVYEPDFASAMASYHEHIYQMSLPPKKLE</sequence>
<dbReference type="EMBL" id="CAICTM010000670">
    <property type="protein sequence ID" value="CAB9514730.1"/>
    <property type="molecule type" value="Genomic_DNA"/>
</dbReference>
<accession>A0A9N8E9Z2</accession>
<evidence type="ECO:0000259" key="3">
    <source>
        <dbReference type="Pfam" id="PF00487"/>
    </source>
</evidence>
<feature type="transmembrane region" description="Helical" evidence="2">
    <location>
        <begin position="256"/>
        <end position="275"/>
    </location>
</feature>
<dbReference type="Pfam" id="PF00487">
    <property type="entry name" value="FA_desaturase"/>
    <property type="match status" value="1"/>
</dbReference>
<protein>
    <submittedName>
        <fullName evidence="4">Acyl-lipid (7-3)-desaturase</fullName>
    </submittedName>
</protein>
<dbReference type="GO" id="GO:0016020">
    <property type="term" value="C:membrane"/>
    <property type="evidence" value="ECO:0007669"/>
    <property type="project" value="TreeGrafter"/>
</dbReference>
<comment type="caution">
    <text evidence="4">The sequence shown here is derived from an EMBL/GenBank/DDBJ whole genome shotgun (WGS) entry which is preliminary data.</text>
</comment>
<dbReference type="InterPro" id="IPR012171">
    <property type="entry name" value="Fatty_acid_desaturase"/>
</dbReference>
<dbReference type="OrthoDB" id="260091at2759"/>
<keyword evidence="2" id="KW-0472">Membrane</keyword>
<feature type="transmembrane region" description="Helical" evidence="2">
    <location>
        <begin position="131"/>
        <end position="148"/>
    </location>
</feature>
<dbReference type="Proteomes" id="UP001153069">
    <property type="component" value="Unassembled WGS sequence"/>
</dbReference>
<evidence type="ECO:0000256" key="2">
    <source>
        <dbReference type="SAM" id="Phobius"/>
    </source>
</evidence>
<dbReference type="InterPro" id="IPR005804">
    <property type="entry name" value="FA_desaturase_dom"/>
</dbReference>
<dbReference type="PANTHER" id="PTHR19353:SF19">
    <property type="entry name" value="DELTA(5) FATTY ACID DESATURASE C-RELATED"/>
    <property type="match status" value="1"/>
</dbReference>
<keyword evidence="2" id="KW-0812">Transmembrane</keyword>
<evidence type="ECO:0000313" key="5">
    <source>
        <dbReference type="Proteomes" id="UP001153069"/>
    </source>
</evidence>
<organism evidence="4 5">
    <name type="scientific">Seminavis robusta</name>
    <dbReference type="NCBI Taxonomy" id="568900"/>
    <lineage>
        <taxon>Eukaryota</taxon>
        <taxon>Sar</taxon>
        <taxon>Stramenopiles</taxon>
        <taxon>Ochrophyta</taxon>
        <taxon>Bacillariophyta</taxon>
        <taxon>Bacillariophyceae</taxon>
        <taxon>Bacillariophycidae</taxon>
        <taxon>Naviculales</taxon>
        <taxon>Naviculaceae</taxon>
        <taxon>Seminavis</taxon>
    </lineage>
</organism>
<feature type="domain" description="Fatty acid desaturase" evidence="3">
    <location>
        <begin position="180"/>
        <end position="393"/>
    </location>
</feature>
<reference evidence="4" key="1">
    <citation type="submission" date="2020-06" db="EMBL/GenBank/DDBJ databases">
        <authorList>
            <consortium name="Plant Systems Biology data submission"/>
        </authorList>
    </citation>
    <scope>NUCLEOTIDE SEQUENCE</scope>
    <source>
        <strain evidence="4">D6</strain>
    </source>
</reference>
<keyword evidence="5" id="KW-1185">Reference proteome</keyword>
<feature type="compositionally biased region" description="Polar residues" evidence="1">
    <location>
        <begin position="1"/>
        <end position="18"/>
    </location>
</feature>
<name>A0A9N8E9Z2_9STRA</name>
<feature type="transmembrane region" description="Helical" evidence="2">
    <location>
        <begin position="282"/>
        <end position="299"/>
    </location>
</feature>
<feature type="region of interest" description="Disordered" evidence="1">
    <location>
        <begin position="1"/>
        <end position="25"/>
    </location>
</feature>
<feature type="transmembrane region" description="Helical" evidence="2">
    <location>
        <begin position="104"/>
        <end position="125"/>
    </location>
</feature>
<dbReference type="PANTHER" id="PTHR19353">
    <property type="entry name" value="FATTY ACID DESATURASE 2"/>
    <property type="match status" value="1"/>
</dbReference>
<gene>
    <name evidence="4" type="ORF">SEMRO_671_G184820.1</name>
</gene>
<dbReference type="AlphaFoldDB" id="A0A9N8E9Z2"/>
<proteinExistence type="predicted"/>